<dbReference type="AlphaFoldDB" id="A0A2N7S166"/>
<dbReference type="EMBL" id="PNQX01000002">
    <property type="protein sequence ID" value="PMQ19886.1"/>
    <property type="molecule type" value="Genomic_DNA"/>
</dbReference>
<keyword evidence="1" id="KW-0812">Transmembrane</keyword>
<gene>
    <name evidence="2" type="ORF">CIK84_14765</name>
</gene>
<accession>A0A2N7S166</accession>
<feature type="transmembrane region" description="Helical" evidence="1">
    <location>
        <begin position="168"/>
        <end position="189"/>
    </location>
</feature>
<dbReference type="Proteomes" id="UP000235739">
    <property type="component" value="Unassembled WGS sequence"/>
</dbReference>
<evidence type="ECO:0000256" key="1">
    <source>
        <dbReference type="SAM" id="Phobius"/>
    </source>
</evidence>
<organism evidence="2 3">
    <name type="scientific">Glutamicibacter arilaitensis</name>
    <dbReference type="NCBI Taxonomy" id="256701"/>
    <lineage>
        <taxon>Bacteria</taxon>
        <taxon>Bacillati</taxon>
        <taxon>Actinomycetota</taxon>
        <taxon>Actinomycetes</taxon>
        <taxon>Micrococcales</taxon>
        <taxon>Micrococcaceae</taxon>
        <taxon>Glutamicibacter</taxon>
    </lineage>
</organism>
<feature type="transmembrane region" description="Helical" evidence="1">
    <location>
        <begin position="33"/>
        <end position="56"/>
    </location>
</feature>
<feature type="transmembrane region" description="Helical" evidence="1">
    <location>
        <begin position="195"/>
        <end position="215"/>
    </location>
</feature>
<feature type="transmembrane region" description="Helical" evidence="1">
    <location>
        <begin position="63"/>
        <end position="81"/>
    </location>
</feature>
<evidence type="ECO:0000313" key="3">
    <source>
        <dbReference type="Proteomes" id="UP000235739"/>
    </source>
</evidence>
<sequence>MFDSMQALLWGTVAGSALLLGSAAAWWLKIPKIWVSAIMAFGAGVLISALTFELVLEAYTTGGLVATLIGVIAGALLYFGANRLLDWRTKRRRAKKGTGGADESAGSDLAVGALIDGIPESVALGLTVVASSAINPAMLIAIFISNVPEGLASTAQMKGAGRKGSSVAALWGSIAICCGISAFLGALLLESMPGEVLAFATAAAAGGILTMIADTMIPEAYAAEHDYTGLLVTTGFLAAFSLHVTGG</sequence>
<feature type="transmembrane region" description="Helical" evidence="1">
    <location>
        <begin position="227"/>
        <end position="246"/>
    </location>
</feature>
<comment type="caution">
    <text evidence="2">The sequence shown here is derived from an EMBL/GenBank/DDBJ whole genome shotgun (WGS) entry which is preliminary data.</text>
</comment>
<reference evidence="2 3" key="1">
    <citation type="journal article" date="2017" name="Elife">
        <title>Extensive horizontal gene transfer in cheese-associated bacteria.</title>
        <authorList>
            <person name="Bonham K.S."/>
            <person name="Wolfe B.E."/>
            <person name="Dutton R.J."/>
        </authorList>
    </citation>
    <scope>NUCLEOTIDE SEQUENCE [LARGE SCALE GENOMIC DNA]</scope>
    <source>
        <strain evidence="2 3">JB182</strain>
    </source>
</reference>
<evidence type="ECO:0000313" key="2">
    <source>
        <dbReference type="EMBL" id="PMQ19886.1"/>
    </source>
</evidence>
<name>A0A2N7S166_9MICC</name>
<dbReference type="RefSeq" id="WP_102598878.1">
    <property type="nucleotide sequence ID" value="NZ_JBQEKY010000014.1"/>
</dbReference>
<proteinExistence type="predicted"/>
<keyword evidence="1" id="KW-1133">Transmembrane helix</keyword>
<feature type="transmembrane region" description="Helical" evidence="1">
    <location>
        <begin position="122"/>
        <end position="147"/>
    </location>
</feature>
<protein>
    <submittedName>
        <fullName evidence="2">ZIP family zinc transporter</fullName>
    </submittedName>
</protein>
<keyword evidence="1" id="KW-0472">Membrane</keyword>